<keyword evidence="2" id="KW-1185">Reference proteome</keyword>
<proteinExistence type="predicted"/>
<evidence type="ECO:0000313" key="2">
    <source>
        <dbReference type="Proteomes" id="UP000188169"/>
    </source>
</evidence>
<dbReference type="AlphaFoldDB" id="A0A1R4EFT5"/>
<name>A0A1R4EFT5_9GAMM</name>
<reference evidence="2" key="1">
    <citation type="submission" date="2017-02" db="EMBL/GenBank/DDBJ databases">
        <authorList>
            <person name="Mornico D."/>
        </authorList>
    </citation>
    <scope>NUCLEOTIDE SEQUENCE [LARGE SCALE GENOMIC DNA]</scope>
</reference>
<dbReference type="EMBL" id="FUGD01000083">
    <property type="protein sequence ID" value="SJM37357.1"/>
    <property type="molecule type" value="Genomic_DNA"/>
</dbReference>
<sequence>MDTTYFGRTFGLMVFIDYTSKTVLHHRIIHYETNALYKLGIEHIQSQGIDITSITCDGRRGLNALFKDIPMQMCQFHQLQIITRYLTRRPQNVASIALRQLALNIKYYDKTTFIQDLDSWYLTHEDYLNERSINTDTGKTWYTHKRLRSAYRSLRTNSDWLFTYRELEDLNIPNTTNSLEGLFSELKRQLSSHNGLNKQRKLKFINNFVMTYSAN</sequence>
<dbReference type="STRING" id="1945520.A1019T_01329"/>
<organism evidence="1 2">
    <name type="scientific">Psychrobacter pasteurii</name>
    <dbReference type="NCBI Taxonomy" id="1945520"/>
    <lineage>
        <taxon>Bacteria</taxon>
        <taxon>Pseudomonadati</taxon>
        <taxon>Pseudomonadota</taxon>
        <taxon>Gammaproteobacteria</taxon>
        <taxon>Moraxellales</taxon>
        <taxon>Moraxellaceae</taxon>
        <taxon>Psychrobacter</taxon>
    </lineage>
</organism>
<accession>A0A1R4EFT5</accession>
<evidence type="ECO:0000313" key="1">
    <source>
        <dbReference type="EMBL" id="SJM37357.1"/>
    </source>
</evidence>
<gene>
    <name evidence="1" type="ORF">A1019T_01329</name>
</gene>
<dbReference type="Proteomes" id="UP000188169">
    <property type="component" value="Unassembled WGS sequence"/>
</dbReference>
<protein>
    <submittedName>
        <fullName evidence="1">Transposase, Mutator family</fullName>
    </submittedName>
</protein>